<dbReference type="OMA" id="MASHEKK"/>
<dbReference type="AlphaFoldDB" id="T1F487"/>
<dbReference type="STRING" id="6412.T1F487"/>
<keyword evidence="5" id="KW-0472">Membrane</keyword>
<keyword evidence="4" id="KW-1133">Transmembrane helix</keyword>
<evidence type="ECO:0000313" key="9">
    <source>
        <dbReference type="Proteomes" id="UP000015101"/>
    </source>
</evidence>
<dbReference type="EMBL" id="AMQM01003870">
    <property type="status" value="NOT_ANNOTATED_CDS"/>
    <property type="molecule type" value="Genomic_DNA"/>
</dbReference>
<accession>T1F487</accession>
<sequence>MSPTMFTYANVLTTLFVQTPGDNKNPGSNFLGMNSPGDYFDYLNNVLLPGLYQNWEKRYNDDTSIYEGFGFIFYENKLQGVPRLRQVRVTNQSCFIPDDFKSQIKSCYASYSQKSVDTEPFGVKNGTAIGSNPGNF</sequence>
<dbReference type="PANTHER" id="PTHR10877:SF183">
    <property type="entry name" value="AT14535P-RELATED"/>
    <property type="match status" value="1"/>
</dbReference>
<dbReference type="InterPro" id="IPR046791">
    <property type="entry name" value="Polycystin_dom"/>
</dbReference>
<evidence type="ECO:0000256" key="2">
    <source>
        <dbReference type="ARBA" id="ARBA00007200"/>
    </source>
</evidence>
<dbReference type="HOGENOM" id="CLU_1877661_0_0_1"/>
<dbReference type="KEGG" id="hro:HELRODRAFT_171408"/>
<feature type="domain" description="Polycystin" evidence="6">
    <location>
        <begin position="30"/>
        <end position="122"/>
    </location>
</feature>
<dbReference type="RefSeq" id="XP_009016373.1">
    <property type="nucleotide sequence ID" value="XM_009018125.1"/>
</dbReference>
<comment type="similarity">
    <text evidence="2">Belongs to the polycystin family.</text>
</comment>
<dbReference type="eggNOG" id="KOG3599">
    <property type="taxonomic scope" value="Eukaryota"/>
</dbReference>
<dbReference type="Proteomes" id="UP000015101">
    <property type="component" value="Unassembled WGS sequence"/>
</dbReference>
<keyword evidence="9" id="KW-1185">Reference proteome</keyword>
<dbReference type="GeneID" id="20203636"/>
<evidence type="ECO:0000256" key="5">
    <source>
        <dbReference type="ARBA" id="ARBA00023136"/>
    </source>
</evidence>
<dbReference type="InterPro" id="IPR051223">
    <property type="entry name" value="Polycystin"/>
</dbReference>
<reference evidence="9" key="1">
    <citation type="submission" date="2012-12" db="EMBL/GenBank/DDBJ databases">
        <authorList>
            <person name="Hellsten U."/>
            <person name="Grimwood J."/>
            <person name="Chapman J.A."/>
            <person name="Shapiro H."/>
            <person name="Aerts A."/>
            <person name="Otillar R.P."/>
            <person name="Terry A.Y."/>
            <person name="Boore J.L."/>
            <person name="Simakov O."/>
            <person name="Marletaz F."/>
            <person name="Cho S.-J."/>
            <person name="Edsinger-Gonzales E."/>
            <person name="Havlak P."/>
            <person name="Kuo D.-H."/>
            <person name="Larsson T."/>
            <person name="Lv J."/>
            <person name="Arendt D."/>
            <person name="Savage R."/>
            <person name="Osoegawa K."/>
            <person name="de Jong P."/>
            <person name="Lindberg D.R."/>
            <person name="Seaver E.C."/>
            <person name="Weisblat D.A."/>
            <person name="Putnam N.H."/>
            <person name="Grigoriev I.V."/>
            <person name="Rokhsar D.S."/>
        </authorList>
    </citation>
    <scope>NUCLEOTIDE SEQUENCE</scope>
</reference>
<dbReference type="CTD" id="20203636"/>
<evidence type="ECO:0000256" key="1">
    <source>
        <dbReference type="ARBA" id="ARBA00004141"/>
    </source>
</evidence>
<protein>
    <recommendedName>
        <fullName evidence="6">Polycystin domain-containing protein</fullName>
    </recommendedName>
</protein>
<dbReference type="OrthoDB" id="444119at2759"/>
<evidence type="ECO:0000313" key="7">
    <source>
        <dbReference type="EMBL" id="ESO05740.1"/>
    </source>
</evidence>
<evidence type="ECO:0000259" key="6">
    <source>
        <dbReference type="Pfam" id="PF20519"/>
    </source>
</evidence>
<gene>
    <name evidence="8" type="primary">20203636</name>
    <name evidence="7" type="ORF">HELRODRAFT_171408</name>
</gene>
<dbReference type="GO" id="GO:0016020">
    <property type="term" value="C:membrane"/>
    <property type="evidence" value="ECO:0007669"/>
    <property type="project" value="UniProtKB-SubCell"/>
</dbReference>
<keyword evidence="3" id="KW-0812">Transmembrane</keyword>
<evidence type="ECO:0000256" key="4">
    <source>
        <dbReference type="ARBA" id="ARBA00022989"/>
    </source>
</evidence>
<proteinExistence type="inferred from homology"/>
<evidence type="ECO:0000313" key="8">
    <source>
        <dbReference type="EnsemblMetazoa" id="HelroP171408"/>
    </source>
</evidence>
<evidence type="ECO:0000256" key="3">
    <source>
        <dbReference type="ARBA" id="ARBA00022692"/>
    </source>
</evidence>
<dbReference type="PANTHER" id="PTHR10877">
    <property type="entry name" value="POLYCYSTIN FAMILY MEMBER"/>
    <property type="match status" value="1"/>
</dbReference>
<dbReference type="EMBL" id="KB096325">
    <property type="protein sequence ID" value="ESO05740.1"/>
    <property type="molecule type" value="Genomic_DNA"/>
</dbReference>
<reference evidence="8" key="3">
    <citation type="submission" date="2015-06" db="UniProtKB">
        <authorList>
            <consortium name="EnsemblMetazoa"/>
        </authorList>
    </citation>
    <scope>IDENTIFICATION</scope>
</reference>
<name>T1F487_HELRO</name>
<dbReference type="EnsemblMetazoa" id="HelroT171408">
    <property type="protein sequence ID" value="HelroP171408"/>
    <property type="gene ID" value="HelroG171408"/>
</dbReference>
<dbReference type="InParanoid" id="T1F487"/>
<dbReference type="Pfam" id="PF20519">
    <property type="entry name" value="Polycystin_dom"/>
    <property type="match status" value="1"/>
</dbReference>
<reference evidence="7 9" key="2">
    <citation type="journal article" date="2013" name="Nature">
        <title>Insights into bilaterian evolution from three spiralian genomes.</title>
        <authorList>
            <person name="Simakov O."/>
            <person name="Marletaz F."/>
            <person name="Cho S.J."/>
            <person name="Edsinger-Gonzales E."/>
            <person name="Havlak P."/>
            <person name="Hellsten U."/>
            <person name="Kuo D.H."/>
            <person name="Larsson T."/>
            <person name="Lv J."/>
            <person name="Arendt D."/>
            <person name="Savage R."/>
            <person name="Osoegawa K."/>
            <person name="de Jong P."/>
            <person name="Grimwood J."/>
            <person name="Chapman J.A."/>
            <person name="Shapiro H."/>
            <person name="Aerts A."/>
            <person name="Otillar R.P."/>
            <person name="Terry A.Y."/>
            <person name="Boore J.L."/>
            <person name="Grigoriev I.V."/>
            <person name="Lindberg D.R."/>
            <person name="Seaver E.C."/>
            <person name="Weisblat D.A."/>
            <person name="Putnam N.H."/>
            <person name="Rokhsar D.S."/>
        </authorList>
    </citation>
    <scope>NUCLEOTIDE SEQUENCE</scope>
</reference>
<organism evidence="8 9">
    <name type="scientific">Helobdella robusta</name>
    <name type="common">Californian leech</name>
    <dbReference type="NCBI Taxonomy" id="6412"/>
    <lineage>
        <taxon>Eukaryota</taxon>
        <taxon>Metazoa</taxon>
        <taxon>Spiralia</taxon>
        <taxon>Lophotrochozoa</taxon>
        <taxon>Annelida</taxon>
        <taxon>Clitellata</taxon>
        <taxon>Hirudinea</taxon>
        <taxon>Rhynchobdellida</taxon>
        <taxon>Glossiphoniidae</taxon>
        <taxon>Helobdella</taxon>
    </lineage>
</organism>
<comment type="subcellular location">
    <subcellularLocation>
        <location evidence="1">Membrane</location>
        <topology evidence="1">Multi-pass membrane protein</topology>
    </subcellularLocation>
</comment>